<dbReference type="OMA" id="THHHERV"/>
<evidence type="ECO:0000313" key="3">
    <source>
        <dbReference type="EnsemblPlants" id="KRH62848"/>
    </source>
</evidence>
<accession>A0A0R0K848</accession>
<dbReference type="InParanoid" id="A0A0R0K848"/>
<dbReference type="PANTHER" id="PTHR14523">
    <property type="entry name" value="UNCHARACTERIZED PROTEIN C17ORF53 HOMOLOG"/>
    <property type="match status" value="1"/>
</dbReference>
<dbReference type="EnsemblPlants" id="KRH62848">
    <property type="protein sequence ID" value="KRH62848"/>
    <property type="gene ID" value="GLYMA_04G136900"/>
</dbReference>
<dbReference type="Gramene" id="KRH62848">
    <property type="protein sequence ID" value="KRH62848"/>
    <property type="gene ID" value="GLYMA_04G136900"/>
</dbReference>
<reference evidence="3" key="2">
    <citation type="submission" date="2018-02" db="UniProtKB">
        <authorList>
            <consortium name="EnsemblPlants"/>
        </authorList>
    </citation>
    <scope>IDENTIFICATION</scope>
    <source>
        <strain evidence="3">Williams 82</strain>
    </source>
</reference>
<evidence type="ECO:0000313" key="4">
    <source>
        <dbReference type="Proteomes" id="UP000008827"/>
    </source>
</evidence>
<reference evidence="2" key="3">
    <citation type="submission" date="2018-07" db="EMBL/GenBank/DDBJ databases">
        <title>WGS assembly of Glycine max.</title>
        <authorList>
            <person name="Schmutz J."/>
            <person name="Cannon S."/>
            <person name="Schlueter J."/>
            <person name="Ma J."/>
            <person name="Mitros T."/>
            <person name="Nelson W."/>
            <person name="Hyten D."/>
            <person name="Song Q."/>
            <person name="Thelen J."/>
            <person name="Cheng J."/>
            <person name="Xu D."/>
            <person name="Hellsten U."/>
            <person name="May G."/>
            <person name="Yu Y."/>
            <person name="Sakurai T."/>
            <person name="Umezawa T."/>
            <person name="Bhattacharyya M."/>
            <person name="Sandhu D."/>
            <person name="Valliyodan B."/>
            <person name="Lindquist E."/>
            <person name="Peto M."/>
            <person name="Grant D."/>
            <person name="Shu S."/>
            <person name="Goodstein D."/>
            <person name="Barry K."/>
            <person name="Futrell-Griggs M."/>
            <person name="Abernathy B."/>
            <person name="Du J."/>
            <person name="Tian Z."/>
            <person name="Zhu L."/>
            <person name="Gill N."/>
            <person name="Joshi T."/>
            <person name="Libault M."/>
            <person name="Sethuraman A."/>
            <person name="Zhang X."/>
            <person name="Shinozaki K."/>
            <person name="Nguyen H."/>
            <person name="Wing R."/>
            <person name="Cregan P."/>
            <person name="Specht J."/>
            <person name="Grimwood J."/>
            <person name="Rokhsar D."/>
            <person name="Stacey G."/>
            <person name="Shoemaker R."/>
            <person name="Jackson S."/>
        </authorList>
    </citation>
    <scope>NUCLEOTIDE SEQUENCE</scope>
    <source>
        <tissue evidence="2">Callus</tissue>
    </source>
</reference>
<gene>
    <name evidence="2" type="ORF">GLYMA_04G136900</name>
</gene>
<organism evidence="2">
    <name type="scientific">Glycine max</name>
    <name type="common">Soybean</name>
    <name type="synonym">Glycine hispida</name>
    <dbReference type="NCBI Taxonomy" id="3847"/>
    <lineage>
        <taxon>Eukaryota</taxon>
        <taxon>Viridiplantae</taxon>
        <taxon>Streptophyta</taxon>
        <taxon>Embryophyta</taxon>
        <taxon>Tracheophyta</taxon>
        <taxon>Spermatophyta</taxon>
        <taxon>Magnoliopsida</taxon>
        <taxon>eudicotyledons</taxon>
        <taxon>Gunneridae</taxon>
        <taxon>Pentapetalae</taxon>
        <taxon>rosids</taxon>
        <taxon>fabids</taxon>
        <taxon>Fabales</taxon>
        <taxon>Fabaceae</taxon>
        <taxon>Papilionoideae</taxon>
        <taxon>50 kb inversion clade</taxon>
        <taxon>NPAAA clade</taxon>
        <taxon>indigoferoid/millettioid clade</taxon>
        <taxon>Phaseoleae</taxon>
        <taxon>Glycine</taxon>
        <taxon>Glycine subgen. Soja</taxon>
    </lineage>
</organism>
<dbReference type="Pfam" id="PF15072">
    <property type="entry name" value="HROB"/>
    <property type="match status" value="1"/>
</dbReference>
<dbReference type="PANTHER" id="PTHR14523:SF1">
    <property type="entry name" value="HOMOLOGOUS RECOMBINATION OB-FOLD PROTEIN"/>
    <property type="match status" value="1"/>
</dbReference>
<proteinExistence type="predicted"/>
<dbReference type="InterPro" id="IPR028045">
    <property type="entry name" value="HROB"/>
</dbReference>
<protein>
    <recommendedName>
        <fullName evidence="1">Homologous recombination OB-fold protein OB-fold domain-containing protein</fullName>
    </recommendedName>
</protein>
<dbReference type="InterPro" id="IPR058570">
    <property type="entry name" value="HROB_OB"/>
</dbReference>
<dbReference type="GO" id="GO:0000725">
    <property type="term" value="P:recombinational repair"/>
    <property type="evidence" value="ECO:0007669"/>
    <property type="project" value="InterPro"/>
</dbReference>
<name>A0A0R0K848_SOYBN</name>
<sequence>MDNNPWELLDIDDSDIPSFVHPSNQSSSSSTILIPGPARVPLPTQECIMRTHQVTQCEFNKNPWLHALDFVLSRGSIDYTFDHVPLTIVIVKSCTPNGFSNMRVTLKDPAGTIDATMKRTIIERQDCSPYMTNIHIGFVLVVVFGPFPPHSKCYLNITLHNVVKVMFSSF</sequence>
<keyword evidence="4" id="KW-1185">Reference proteome</keyword>
<reference evidence="2 3" key="1">
    <citation type="journal article" date="2010" name="Nature">
        <title>Genome sequence of the palaeopolyploid soybean.</title>
        <authorList>
            <person name="Schmutz J."/>
            <person name="Cannon S.B."/>
            <person name="Schlueter J."/>
            <person name="Ma J."/>
            <person name="Mitros T."/>
            <person name="Nelson W."/>
            <person name="Hyten D.L."/>
            <person name="Song Q."/>
            <person name="Thelen J.J."/>
            <person name="Cheng J."/>
            <person name="Xu D."/>
            <person name="Hellsten U."/>
            <person name="May G.D."/>
            <person name="Yu Y."/>
            <person name="Sakurai T."/>
            <person name="Umezawa T."/>
            <person name="Bhattacharyya M.K."/>
            <person name="Sandhu D."/>
            <person name="Valliyodan B."/>
            <person name="Lindquist E."/>
            <person name="Peto M."/>
            <person name="Grant D."/>
            <person name="Shu S."/>
            <person name="Goodstein D."/>
            <person name="Barry K."/>
            <person name="Futrell-Griggs M."/>
            <person name="Abernathy B."/>
            <person name="Du J."/>
            <person name="Tian Z."/>
            <person name="Zhu L."/>
            <person name="Gill N."/>
            <person name="Joshi T."/>
            <person name="Libault M."/>
            <person name="Sethuraman A."/>
            <person name="Zhang X.-C."/>
            <person name="Shinozaki K."/>
            <person name="Nguyen H.T."/>
            <person name="Wing R.A."/>
            <person name="Cregan P."/>
            <person name="Specht J."/>
            <person name="Grimwood J."/>
            <person name="Rokhsar D."/>
            <person name="Stacey G."/>
            <person name="Shoemaker R.C."/>
            <person name="Jackson S.A."/>
        </authorList>
    </citation>
    <scope>NUCLEOTIDE SEQUENCE</scope>
    <source>
        <strain evidence="3">cv. Williams 82</strain>
        <tissue evidence="2">Callus</tissue>
    </source>
</reference>
<dbReference type="Proteomes" id="UP000008827">
    <property type="component" value="Chromosome 4"/>
</dbReference>
<evidence type="ECO:0000259" key="1">
    <source>
        <dbReference type="Pfam" id="PF15072"/>
    </source>
</evidence>
<dbReference type="EMBL" id="CM000837">
    <property type="protein sequence ID" value="KRH62848.1"/>
    <property type="molecule type" value="Genomic_DNA"/>
</dbReference>
<feature type="domain" description="Homologous recombination OB-fold protein OB-fold" evidence="1">
    <location>
        <begin position="83"/>
        <end position="166"/>
    </location>
</feature>
<dbReference type="AlphaFoldDB" id="A0A0R0K848"/>
<evidence type="ECO:0000313" key="2">
    <source>
        <dbReference type="EMBL" id="KRH62848.1"/>
    </source>
</evidence>